<dbReference type="SUPFAM" id="SSF56529">
    <property type="entry name" value="FAH"/>
    <property type="match status" value="1"/>
</dbReference>
<dbReference type="Gene3D" id="3.90.850.10">
    <property type="entry name" value="Fumarylacetoacetase-like, C-terminal domain"/>
    <property type="match status" value="1"/>
</dbReference>
<dbReference type="EMBL" id="RQXX01000002">
    <property type="protein sequence ID" value="RVV98454.1"/>
    <property type="molecule type" value="Genomic_DNA"/>
</dbReference>
<organism evidence="3 4">
    <name type="scientific">Mesobaculum littorinae</name>
    <dbReference type="NCBI Taxonomy" id="2486419"/>
    <lineage>
        <taxon>Bacteria</taxon>
        <taxon>Pseudomonadati</taxon>
        <taxon>Pseudomonadota</taxon>
        <taxon>Alphaproteobacteria</taxon>
        <taxon>Rhodobacterales</taxon>
        <taxon>Roseobacteraceae</taxon>
        <taxon>Mesobaculum</taxon>
    </lineage>
</organism>
<keyword evidence="3" id="KW-0378">Hydrolase</keyword>
<evidence type="ECO:0000256" key="1">
    <source>
        <dbReference type="ARBA" id="ARBA00022723"/>
    </source>
</evidence>
<dbReference type="RefSeq" id="WP_127905687.1">
    <property type="nucleotide sequence ID" value="NZ_RQXX01000002.1"/>
</dbReference>
<feature type="domain" description="Fumarylacetoacetase-like C-terminal" evidence="2">
    <location>
        <begin position="28"/>
        <end position="215"/>
    </location>
</feature>
<accession>A0A438AIH6</accession>
<dbReference type="InterPro" id="IPR011234">
    <property type="entry name" value="Fumarylacetoacetase-like_C"/>
</dbReference>
<evidence type="ECO:0000313" key="3">
    <source>
        <dbReference type="EMBL" id="RVV98454.1"/>
    </source>
</evidence>
<keyword evidence="4" id="KW-1185">Reference proteome</keyword>
<reference evidence="3 4" key="1">
    <citation type="submission" date="2018-11" db="EMBL/GenBank/DDBJ databases">
        <title>Mesobaculum littorinae gen. nov., sp. nov., isolated from Littorina scabra that represents a novel genus of the order Rhodobacteraceae.</title>
        <authorList>
            <person name="Li F."/>
        </authorList>
    </citation>
    <scope>NUCLEOTIDE SEQUENCE [LARGE SCALE GENOMIC DNA]</scope>
    <source>
        <strain evidence="3 4">M0103</strain>
    </source>
</reference>
<evidence type="ECO:0000313" key="4">
    <source>
        <dbReference type="Proteomes" id="UP000285908"/>
    </source>
</evidence>
<protein>
    <submittedName>
        <fullName evidence="3">FAA hydrolase family protein</fullName>
    </submittedName>
</protein>
<comment type="caution">
    <text evidence="3">The sequence shown here is derived from an EMBL/GenBank/DDBJ whole genome shotgun (WGS) entry which is preliminary data.</text>
</comment>
<dbReference type="GO" id="GO:0046872">
    <property type="term" value="F:metal ion binding"/>
    <property type="evidence" value="ECO:0007669"/>
    <property type="project" value="UniProtKB-KW"/>
</dbReference>
<dbReference type="Proteomes" id="UP000285908">
    <property type="component" value="Unassembled WGS sequence"/>
</dbReference>
<sequence>MSDYVFTPPDRASLPVEGRTARFPLRRIFCVGRNYAAHAREMGNDDRDPPFFFSKPADAAVPAPIEAAPRLPYPPMTADLHFEIELAVAIGAGGADIATGDAWDHVWGYGVAVDLTRRDLQAEAKRTGRPWDWAKGFDQSAPIAPLRPAQGARPGAGRIWLAVDGEVRQDADLSEMIWPIPDILAHLSQAVALRPGDLVLTGTPAGVGAVTRGQHVTGGAMDLPEIGFTLD</sequence>
<proteinExistence type="predicted"/>
<dbReference type="OrthoDB" id="5197601at2"/>
<name>A0A438AIH6_9RHOB</name>
<dbReference type="GO" id="GO:0018773">
    <property type="term" value="F:acetylpyruvate hydrolase activity"/>
    <property type="evidence" value="ECO:0007669"/>
    <property type="project" value="TreeGrafter"/>
</dbReference>
<dbReference type="PANTHER" id="PTHR11820:SF90">
    <property type="entry name" value="FLUTATHIONE S-TRANSFERASE"/>
    <property type="match status" value="1"/>
</dbReference>
<dbReference type="AlphaFoldDB" id="A0A438AIH6"/>
<dbReference type="Pfam" id="PF01557">
    <property type="entry name" value="FAA_hydrolase"/>
    <property type="match status" value="1"/>
</dbReference>
<keyword evidence="1" id="KW-0479">Metal-binding</keyword>
<evidence type="ECO:0000259" key="2">
    <source>
        <dbReference type="Pfam" id="PF01557"/>
    </source>
</evidence>
<dbReference type="PANTHER" id="PTHR11820">
    <property type="entry name" value="ACYLPYRUVASE"/>
    <property type="match status" value="1"/>
</dbReference>
<dbReference type="InterPro" id="IPR036663">
    <property type="entry name" value="Fumarylacetoacetase_C_sf"/>
</dbReference>
<gene>
    <name evidence="3" type="ORF">EKE94_05915</name>
</gene>